<dbReference type="RefSeq" id="WP_087710229.1">
    <property type="nucleotide sequence ID" value="NZ_MVAG01000122.1"/>
</dbReference>
<sequence length="162" mass="19226">MELYFAIVVLFCFLAIGNVGTHFYYKEKHKQLLKFLIGKEFLCIENVKIDIDVSHNKTFRGYQINKADVIFFRKHIFLLIRGKIFSQAQPILQISRIGNTEKFKDVWEEINYISKMKVENKLRISGFALRGSFKVDYKIFLDFQNKDFDLENYINGQNMCNN</sequence>
<keyword evidence="1" id="KW-1133">Transmembrane helix</keyword>
<evidence type="ECO:0000313" key="2">
    <source>
        <dbReference type="EMBL" id="OVE56552.1"/>
    </source>
</evidence>
<protein>
    <submittedName>
        <fullName evidence="2">Uncharacterized protein</fullName>
    </submittedName>
</protein>
<evidence type="ECO:0000313" key="3">
    <source>
        <dbReference type="Proteomes" id="UP000196355"/>
    </source>
</evidence>
<dbReference type="Proteomes" id="UP000196355">
    <property type="component" value="Unassembled WGS sequence"/>
</dbReference>
<name>A0A202BZ31_9FLAO</name>
<evidence type="ECO:0000256" key="1">
    <source>
        <dbReference type="SAM" id="Phobius"/>
    </source>
</evidence>
<dbReference type="EMBL" id="MVAG01000122">
    <property type="protein sequence ID" value="OVE56552.1"/>
    <property type="molecule type" value="Genomic_DNA"/>
</dbReference>
<keyword evidence="3" id="KW-1185">Reference proteome</keyword>
<organism evidence="2 3">
    <name type="scientific">Chryseobacterium mucoviscidosis</name>
    <dbReference type="NCBI Taxonomy" id="1945581"/>
    <lineage>
        <taxon>Bacteria</taxon>
        <taxon>Pseudomonadati</taxon>
        <taxon>Bacteroidota</taxon>
        <taxon>Flavobacteriia</taxon>
        <taxon>Flavobacteriales</taxon>
        <taxon>Weeksellaceae</taxon>
        <taxon>Chryseobacterium group</taxon>
        <taxon>Chryseobacterium</taxon>
    </lineage>
</organism>
<keyword evidence="1" id="KW-0472">Membrane</keyword>
<reference evidence="3" key="1">
    <citation type="submission" date="2017-02" db="EMBL/GenBank/DDBJ databases">
        <authorList>
            <person name="Tetz G."/>
            <person name="Tetz V."/>
        </authorList>
    </citation>
    <scope>NUCLEOTIDE SEQUENCE [LARGE SCALE GENOMIC DNA]</scope>
    <source>
        <strain evidence="3">VT16-26</strain>
    </source>
</reference>
<feature type="transmembrane region" description="Helical" evidence="1">
    <location>
        <begin position="6"/>
        <end position="25"/>
    </location>
</feature>
<dbReference type="AlphaFoldDB" id="A0A202BZ31"/>
<proteinExistence type="predicted"/>
<accession>A0A202BZ31</accession>
<keyword evidence="1" id="KW-0812">Transmembrane</keyword>
<gene>
    <name evidence="2" type="ORF">B0E34_13585</name>
</gene>
<comment type="caution">
    <text evidence="2">The sequence shown here is derived from an EMBL/GenBank/DDBJ whole genome shotgun (WGS) entry which is preliminary data.</text>
</comment>